<reference evidence="2" key="1">
    <citation type="submission" date="2025-08" db="UniProtKB">
        <authorList>
            <consortium name="Ensembl"/>
        </authorList>
    </citation>
    <scope>IDENTIFICATION</scope>
</reference>
<dbReference type="CTD" id="100346304"/>
<evidence type="ECO:0000313" key="2">
    <source>
        <dbReference type="Ensembl" id="ENSPMGP00000001885.1"/>
    </source>
</evidence>
<dbReference type="RefSeq" id="XP_033836014.1">
    <property type="nucleotide sequence ID" value="XM_033980123.1"/>
</dbReference>
<dbReference type="Proteomes" id="UP000261520">
    <property type="component" value="Unplaced"/>
</dbReference>
<sequence length="97" mass="10721">MSAQTLVTVLHGPYEACGLVQHRTYRLQGIQAALVARGYRCALTETREWNRVELMVHGRIVFSCDIRSLEYGGDGRLDPLCKDAVLAVDSALTMGPE</sequence>
<proteinExistence type="inferred from homology"/>
<comment type="similarity">
    <text evidence="1">Belongs to the UPF0728 family.</text>
</comment>
<dbReference type="Ensembl" id="ENSPMGT00000002012.1">
    <property type="protein sequence ID" value="ENSPMGP00000001885.1"/>
    <property type="gene ID" value="ENSPMGG00000001704.1"/>
</dbReference>
<name>A0A3B3ZB94_9GOBI</name>
<protein>
    <submittedName>
        <fullName evidence="2">Uncharacterized protein</fullName>
    </submittedName>
</protein>
<evidence type="ECO:0000313" key="3">
    <source>
        <dbReference type="Proteomes" id="UP000261520"/>
    </source>
</evidence>
<reference evidence="2" key="2">
    <citation type="submission" date="2025-09" db="UniProtKB">
        <authorList>
            <consortium name="Ensembl"/>
        </authorList>
    </citation>
    <scope>IDENTIFICATION</scope>
</reference>
<evidence type="ECO:0000256" key="1">
    <source>
        <dbReference type="ARBA" id="ARBA00009973"/>
    </source>
</evidence>
<dbReference type="GeneID" id="117382884"/>
<dbReference type="PANTHER" id="PTHR28448">
    <property type="entry name" value="UPF0728 PROTEIN C10ORF53"/>
    <property type="match status" value="1"/>
</dbReference>
<dbReference type="Pfam" id="PF15092">
    <property type="entry name" value="UPF0728"/>
    <property type="match status" value="1"/>
</dbReference>
<dbReference type="OrthoDB" id="10003460at2759"/>
<dbReference type="AlphaFoldDB" id="A0A3B3ZB94"/>
<dbReference type="PANTHER" id="PTHR28448:SF1">
    <property type="entry name" value="UPF0728 PROTEIN C10ORF53"/>
    <property type="match status" value="1"/>
</dbReference>
<dbReference type="InterPro" id="IPR027885">
    <property type="entry name" value="UPF0728"/>
</dbReference>
<keyword evidence="3" id="KW-1185">Reference proteome</keyword>
<organism evidence="2 3">
    <name type="scientific">Periophthalmus magnuspinnatus</name>
    <dbReference type="NCBI Taxonomy" id="409849"/>
    <lineage>
        <taxon>Eukaryota</taxon>
        <taxon>Metazoa</taxon>
        <taxon>Chordata</taxon>
        <taxon>Craniata</taxon>
        <taxon>Vertebrata</taxon>
        <taxon>Euteleostomi</taxon>
        <taxon>Actinopterygii</taxon>
        <taxon>Neopterygii</taxon>
        <taxon>Teleostei</taxon>
        <taxon>Neoteleostei</taxon>
        <taxon>Acanthomorphata</taxon>
        <taxon>Gobiaria</taxon>
        <taxon>Gobiiformes</taxon>
        <taxon>Gobioidei</taxon>
        <taxon>Gobiidae</taxon>
        <taxon>Oxudercinae</taxon>
        <taxon>Periophthalmus</taxon>
    </lineage>
</organism>
<accession>A0A3B3ZB94</accession>